<reference evidence="3" key="1">
    <citation type="submission" date="2018-05" db="EMBL/GenBank/DDBJ databases">
        <authorList>
            <person name="Deangelis K."/>
            <person name="Huntemann M."/>
            <person name="Clum A."/>
            <person name="Pillay M."/>
            <person name="Palaniappan K."/>
            <person name="Varghese N."/>
            <person name="Mikhailova N."/>
            <person name="Stamatis D."/>
            <person name="Reddy T."/>
            <person name="Daum C."/>
            <person name="Shapiro N."/>
            <person name="Ivanova N."/>
            <person name="Kyrpides N."/>
            <person name="Woyke T."/>
        </authorList>
    </citation>
    <scope>NUCLEOTIDE SEQUENCE [LARGE SCALE GENOMIC DNA]</scope>
    <source>
        <strain evidence="3">GAS496</strain>
    </source>
</reference>
<dbReference type="AlphaFoldDB" id="A0A318HF28"/>
<dbReference type="EMBL" id="QJJU01000010">
    <property type="protein sequence ID" value="PXX07618.1"/>
    <property type="molecule type" value="Genomic_DNA"/>
</dbReference>
<feature type="transmembrane region" description="Helical" evidence="1">
    <location>
        <begin position="48"/>
        <end position="73"/>
    </location>
</feature>
<keyword evidence="1" id="KW-0812">Transmembrane</keyword>
<proteinExistence type="predicted"/>
<accession>A0A318HF28</accession>
<comment type="caution">
    <text evidence="2">The sequence shown here is derived from an EMBL/GenBank/DDBJ whole genome shotgun (WGS) entry which is preliminary data.</text>
</comment>
<keyword evidence="3" id="KW-1185">Reference proteome</keyword>
<protein>
    <recommendedName>
        <fullName evidence="4">DUF1003 domain-containing protein</fullName>
    </recommendedName>
</protein>
<evidence type="ECO:0000313" key="3">
    <source>
        <dbReference type="Proteomes" id="UP000247781"/>
    </source>
</evidence>
<dbReference type="OrthoDB" id="3177121at2"/>
<gene>
    <name evidence="2" type="ORF">C8E89_1103</name>
</gene>
<sequence length="152" mass="16295">MSTPFKYVPHPHMKARQESGAPTVAEARAEVHGQGVMGRFNAKIGLRITLIVGTMWTAYVFTILTLVSAPAAFASGDRLIIVAWVAQTFLQLVLLPIIIVGQNVQAAAADARSLATYNDASAVLEEAKQIQAHLLSQDEAIQNILSSLKGSQ</sequence>
<evidence type="ECO:0000256" key="1">
    <source>
        <dbReference type="SAM" id="Phobius"/>
    </source>
</evidence>
<name>A0A318HF28_9MYCO</name>
<reference evidence="2 3" key="2">
    <citation type="submission" date="2018-06" db="EMBL/GenBank/DDBJ databases">
        <title>Sequencing of bacterial isolates from soil warming experiment in Harvard Forest, Massachusetts, USA.</title>
        <authorList>
            <person name="Deangelis K.PhD."/>
        </authorList>
    </citation>
    <scope>NUCLEOTIDE SEQUENCE [LARGE SCALE GENOMIC DNA]</scope>
    <source>
        <strain evidence="2 3">GAS496</strain>
    </source>
</reference>
<feature type="transmembrane region" description="Helical" evidence="1">
    <location>
        <begin position="79"/>
        <end position="100"/>
    </location>
</feature>
<dbReference type="Proteomes" id="UP000247781">
    <property type="component" value="Unassembled WGS sequence"/>
</dbReference>
<evidence type="ECO:0008006" key="4">
    <source>
        <dbReference type="Google" id="ProtNLM"/>
    </source>
</evidence>
<dbReference type="RefSeq" id="WP_110316996.1">
    <property type="nucleotide sequence ID" value="NZ_QJJU01000010.1"/>
</dbReference>
<keyword evidence="1" id="KW-0472">Membrane</keyword>
<organism evidence="2 3">
    <name type="scientific">Mycolicibacterium moriokaense</name>
    <dbReference type="NCBI Taxonomy" id="39691"/>
    <lineage>
        <taxon>Bacteria</taxon>
        <taxon>Bacillati</taxon>
        <taxon>Actinomycetota</taxon>
        <taxon>Actinomycetes</taxon>
        <taxon>Mycobacteriales</taxon>
        <taxon>Mycobacteriaceae</taxon>
        <taxon>Mycolicibacterium</taxon>
    </lineage>
</organism>
<keyword evidence="1" id="KW-1133">Transmembrane helix</keyword>
<evidence type="ECO:0000313" key="2">
    <source>
        <dbReference type="EMBL" id="PXX07618.1"/>
    </source>
</evidence>